<dbReference type="AlphaFoldDB" id="A0A916XPM5"/>
<organism evidence="1 2">
    <name type="scientific">Undibacterium terreum</name>
    <dbReference type="NCBI Taxonomy" id="1224302"/>
    <lineage>
        <taxon>Bacteria</taxon>
        <taxon>Pseudomonadati</taxon>
        <taxon>Pseudomonadota</taxon>
        <taxon>Betaproteobacteria</taxon>
        <taxon>Burkholderiales</taxon>
        <taxon>Oxalobacteraceae</taxon>
        <taxon>Undibacterium</taxon>
    </lineage>
</organism>
<reference evidence="1" key="1">
    <citation type="journal article" date="2014" name="Int. J. Syst. Evol. Microbiol.">
        <title>Complete genome sequence of Corynebacterium casei LMG S-19264T (=DSM 44701T), isolated from a smear-ripened cheese.</title>
        <authorList>
            <consortium name="US DOE Joint Genome Institute (JGI-PGF)"/>
            <person name="Walter F."/>
            <person name="Albersmeier A."/>
            <person name="Kalinowski J."/>
            <person name="Ruckert C."/>
        </authorList>
    </citation>
    <scope>NUCLEOTIDE SEQUENCE</scope>
    <source>
        <strain evidence="1">CGMCC 1.10998</strain>
    </source>
</reference>
<reference evidence="1" key="2">
    <citation type="submission" date="2020-09" db="EMBL/GenBank/DDBJ databases">
        <authorList>
            <person name="Sun Q."/>
            <person name="Zhou Y."/>
        </authorList>
    </citation>
    <scope>NUCLEOTIDE SEQUENCE</scope>
    <source>
        <strain evidence="1">CGMCC 1.10998</strain>
    </source>
</reference>
<gene>
    <name evidence="1" type="ORF">GCM10011396_45250</name>
</gene>
<sequence>MHDMSDDTRDLVCGAFMGLKCIYRAGYKYKKVAVMLMSLSTERARQGTLFEEASELASLFRINALRVVGAG</sequence>
<accession>A0A916XPM5</accession>
<name>A0A916XPM5_9BURK</name>
<evidence type="ECO:0000313" key="2">
    <source>
        <dbReference type="Proteomes" id="UP000637423"/>
    </source>
</evidence>
<dbReference type="EMBL" id="BMED01000005">
    <property type="protein sequence ID" value="GGC92916.1"/>
    <property type="molecule type" value="Genomic_DNA"/>
</dbReference>
<protein>
    <submittedName>
        <fullName evidence="1">Uncharacterized protein</fullName>
    </submittedName>
</protein>
<dbReference type="Proteomes" id="UP000637423">
    <property type="component" value="Unassembled WGS sequence"/>
</dbReference>
<evidence type="ECO:0000313" key="1">
    <source>
        <dbReference type="EMBL" id="GGC92916.1"/>
    </source>
</evidence>
<keyword evidence="2" id="KW-1185">Reference proteome</keyword>
<proteinExistence type="predicted"/>
<comment type="caution">
    <text evidence="1">The sequence shown here is derived from an EMBL/GenBank/DDBJ whole genome shotgun (WGS) entry which is preliminary data.</text>
</comment>